<keyword evidence="5 6" id="KW-0687">Ribonucleoprotein</keyword>
<gene>
    <name evidence="8" type="ORF">HOLleu_32983</name>
</gene>
<dbReference type="PRINTS" id="PR00881">
    <property type="entry name" value="L7ARS6FAMILY"/>
</dbReference>
<dbReference type="GO" id="GO:0000398">
    <property type="term" value="P:mRNA splicing, via spliceosome"/>
    <property type="evidence" value="ECO:0007669"/>
    <property type="project" value="UniProtKB-UniRule"/>
</dbReference>
<dbReference type="GO" id="GO:0042254">
    <property type="term" value="P:ribosome biogenesis"/>
    <property type="evidence" value="ECO:0007669"/>
    <property type="project" value="InterPro"/>
</dbReference>
<name>A0A9Q0YMZ0_HOLLE</name>
<evidence type="ECO:0000256" key="2">
    <source>
        <dbReference type="ARBA" id="ARBA00007337"/>
    </source>
</evidence>
<keyword evidence="3 6" id="KW-0694">RNA-binding</keyword>
<dbReference type="PROSITE" id="PS01082">
    <property type="entry name" value="RIBOSOMAL_L7AE"/>
    <property type="match status" value="1"/>
</dbReference>
<dbReference type="EMBL" id="JAIZAY010000017">
    <property type="protein sequence ID" value="KAJ8025433.1"/>
    <property type="molecule type" value="Genomic_DNA"/>
</dbReference>
<comment type="caution">
    <text evidence="8">The sequence shown here is derived from an EMBL/GenBank/DDBJ whole genome shotgun (WGS) entry which is preliminary data.</text>
</comment>
<dbReference type="AlphaFoldDB" id="A0A9Q0YMZ0"/>
<dbReference type="SUPFAM" id="SSF55315">
    <property type="entry name" value="L30e-like"/>
    <property type="match status" value="1"/>
</dbReference>
<dbReference type="GO" id="GO:0031120">
    <property type="term" value="P:snRNA pseudouridine synthesis"/>
    <property type="evidence" value="ECO:0007669"/>
    <property type="project" value="UniProtKB-UniRule"/>
</dbReference>
<evidence type="ECO:0000256" key="3">
    <source>
        <dbReference type="ARBA" id="ARBA00022884"/>
    </source>
</evidence>
<dbReference type="InterPro" id="IPR050257">
    <property type="entry name" value="eL8/uL1-like"/>
</dbReference>
<feature type="domain" description="Ribosomal protein eL8/eL30/eS12/Gadd45" evidence="7">
    <location>
        <begin position="39"/>
        <end position="131"/>
    </location>
</feature>
<sequence>MTKSENHSAEGESENSYDVLASRVSPIANPLASRKMAKKLYKTIKKAKRAKKLRRGVTDVQKYLRKGERGFVVFAGDVSPVEVMCHLPGICEEKDIPYCYVPSKEELGAAMEVKRSVVCLLIQESEDYKDAYDECVKQIKNLPPPI</sequence>
<accession>A0A9Q0YMZ0</accession>
<evidence type="ECO:0000256" key="1">
    <source>
        <dbReference type="ARBA" id="ARBA00004604"/>
    </source>
</evidence>
<dbReference type="Pfam" id="PF01248">
    <property type="entry name" value="Ribosomal_L7Ae"/>
    <property type="match status" value="1"/>
</dbReference>
<comment type="function">
    <text evidence="6">Required for ribosome biogenesis. Part of a complex which catalyzes pseudouridylation of rRNA. This involves the isomerization of uridine such that the ribose is subsequently attached to C5, instead of the normal N1. Pseudouridine ('psi') residues may serve to stabilize the conformation of rRNAs.</text>
</comment>
<evidence type="ECO:0000256" key="5">
    <source>
        <dbReference type="ARBA" id="ARBA00023274"/>
    </source>
</evidence>
<protein>
    <recommendedName>
        <fullName evidence="6">H/ACA ribonucleoprotein complex subunit 2</fullName>
    </recommendedName>
    <alternativeName>
        <fullName evidence="6">Nucleolar protein family A member 2</fullName>
    </alternativeName>
</protein>
<dbReference type="GO" id="GO:0003723">
    <property type="term" value="F:RNA binding"/>
    <property type="evidence" value="ECO:0007669"/>
    <property type="project" value="UniProtKB-UniRule"/>
</dbReference>
<dbReference type="InterPro" id="IPR029064">
    <property type="entry name" value="Ribosomal_eL30-like_sf"/>
</dbReference>
<comment type="similarity">
    <text evidence="2 6">Belongs to the eukaryotic ribosomal protein eL8 family.</text>
</comment>
<keyword evidence="9" id="KW-1185">Reference proteome</keyword>
<evidence type="ECO:0000256" key="6">
    <source>
        <dbReference type="RuleBase" id="RU366039"/>
    </source>
</evidence>
<comment type="subcellular location">
    <subcellularLocation>
        <location evidence="1 6">Nucleus</location>
        <location evidence="1 6">Nucleolus</location>
    </subcellularLocation>
</comment>
<dbReference type="Proteomes" id="UP001152320">
    <property type="component" value="Chromosome 17"/>
</dbReference>
<dbReference type="GO" id="GO:0031429">
    <property type="term" value="C:box H/ACA snoRNP complex"/>
    <property type="evidence" value="ECO:0007669"/>
    <property type="project" value="UniProtKB-UniRule"/>
</dbReference>
<evidence type="ECO:0000259" key="7">
    <source>
        <dbReference type="Pfam" id="PF01248"/>
    </source>
</evidence>
<dbReference type="OrthoDB" id="5364946at2759"/>
<dbReference type="PANTHER" id="PTHR23105">
    <property type="entry name" value="RIBOSOMAL PROTEIN L7AE FAMILY MEMBER"/>
    <property type="match status" value="1"/>
</dbReference>
<dbReference type="InterPro" id="IPR002415">
    <property type="entry name" value="H/ACA_rnp_Nhp2-like"/>
</dbReference>
<dbReference type="InterPro" id="IPR004038">
    <property type="entry name" value="Ribosomal_eL8/eL30/eS12/Gad45"/>
</dbReference>
<proteinExistence type="inferred from homology"/>
<dbReference type="PRINTS" id="PR00883">
    <property type="entry name" value="NUCLEARHMG"/>
</dbReference>
<evidence type="ECO:0000313" key="8">
    <source>
        <dbReference type="EMBL" id="KAJ8025433.1"/>
    </source>
</evidence>
<dbReference type="Gene3D" id="3.30.1330.30">
    <property type="match status" value="1"/>
</dbReference>
<dbReference type="InterPro" id="IPR018492">
    <property type="entry name" value="Ribosomal_eL8/Nhp2"/>
</dbReference>
<keyword evidence="4 6" id="KW-0539">Nucleus</keyword>
<dbReference type="InterPro" id="IPR004037">
    <property type="entry name" value="Ribosomal_eL8-like_CS"/>
</dbReference>
<evidence type="ECO:0000313" key="9">
    <source>
        <dbReference type="Proteomes" id="UP001152320"/>
    </source>
</evidence>
<reference evidence="8" key="1">
    <citation type="submission" date="2021-10" db="EMBL/GenBank/DDBJ databases">
        <title>Tropical sea cucumber genome reveals ecological adaptation and Cuvierian tubules defense mechanism.</title>
        <authorList>
            <person name="Chen T."/>
        </authorList>
    </citation>
    <scope>NUCLEOTIDE SEQUENCE</scope>
    <source>
        <strain evidence="8">Nanhai2018</strain>
        <tissue evidence="8">Muscle</tissue>
    </source>
</reference>
<evidence type="ECO:0000256" key="4">
    <source>
        <dbReference type="ARBA" id="ARBA00023242"/>
    </source>
</evidence>
<comment type="function">
    <text evidence="6">Common component of the spliceosome and rRNA processing machinery.</text>
</comment>
<organism evidence="8 9">
    <name type="scientific">Holothuria leucospilota</name>
    <name type="common">Black long sea cucumber</name>
    <name type="synonym">Mertensiothuria leucospilota</name>
    <dbReference type="NCBI Taxonomy" id="206669"/>
    <lineage>
        <taxon>Eukaryota</taxon>
        <taxon>Metazoa</taxon>
        <taxon>Echinodermata</taxon>
        <taxon>Eleutherozoa</taxon>
        <taxon>Echinozoa</taxon>
        <taxon>Holothuroidea</taxon>
        <taxon>Aspidochirotacea</taxon>
        <taxon>Aspidochirotida</taxon>
        <taxon>Holothuriidae</taxon>
        <taxon>Holothuria</taxon>
    </lineage>
</organism>